<organism evidence="2 3">
    <name type="scientific">Bodo saltans</name>
    <name type="common">Flagellated protozoan</name>
    <dbReference type="NCBI Taxonomy" id="75058"/>
    <lineage>
        <taxon>Eukaryota</taxon>
        <taxon>Discoba</taxon>
        <taxon>Euglenozoa</taxon>
        <taxon>Kinetoplastea</taxon>
        <taxon>Metakinetoplastina</taxon>
        <taxon>Eubodonida</taxon>
        <taxon>Bodonidae</taxon>
        <taxon>Bodo</taxon>
    </lineage>
</organism>
<reference evidence="3" key="1">
    <citation type="submission" date="2015-09" db="EMBL/GenBank/DDBJ databases">
        <authorList>
            <consortium name="Pathogen Informatics"/>
        </authorList>
    </citation>
    <scope>NUCLEOTIDE SEQUENCE [LARGE SCALE GENOMIC DNA]</scope>
    <source>
        <strain evidence="3">Lake Konstanz</strain>
    </source>
</reference>
<protein>
    <submittedName>
        <fullName evidence="2">Methyltransferase family 21, putative</fullName>
    </submittedName>
</protein>
<evidence type="ECO:0000313" key="2">
    <source>
        <dbReference type="EMBL" id="CUG86600.1"/>
    </source>
</evidence>
<feature type="domain" description="Methyltransferase FkbM" evidence="1">
    <location>
        <begin position="90"/>
        <end position="246"/>
    </location>
</feature>
<accession>A0A0S4J5A8</accession>
<dbReference type="Gene3D" id="3.40.50.150">
    <property type="entry name" value="Vaccinia Virus protein VP39"/>
    <property type="match status" value="1"/>
</dbReference>
<dbReference type="EMBL" id="CYKH01001343">
    <property type="protein sequence ID" value="CUG86600.1"/>
    <property type="molecule type" value="Genomic_DNA"/>
</dbReference>
<dbReference type="Proteomes" id="UP000051952">
    <property type="component" value="Unassembled WGS sequence"/>
</dbReference>
<gene>
    <name evidence="2" type="ORF">BSAL_93860</name>
</gene>
<keyword evidence="2" id="KW-0489">Methyltransferase</keyword>
<sequence length="286" mass="33062">MLELFRPSTPLPQLINGSLGFYVEDDTIHRHYPPSMEFPLDLQHFNQFPEFEIPFNVSACRYLYLDLGTNQGRQLRKLYYGIARRAKWSKLFAMFFHRSPSWRRRHVCAIGAEPDPNHTPALVELQADLIRRNISAHILRNPIWVNNDVLTFHSIYDPNNTHDASTLSSTNYTVYDHVTKKRTSDVNVTKMQLRGFRLATLLSQLDPDATVLMKLDIEGAEHRVIADLVLGGTICRVNVFGVESHPHLMADDVHVFSNPKQLNWYLKEYAGSRCNKTWVRTVDDEL</sequence>
<keyword evidence="2" id="KW-0808">Transferase</keyword>
<dbReference type="OrthoDB" id="10006218at2759"/>
<evidence type="ECO:0000259" key="1">
    <source>
        <dbReference type="Pfam" id="PF05050"/>
    </source>
</evidence>
<dbReference type="InterPro" id="IPR029063">
    <property type="entry name" value="SAM-dependent_MTases_sf"/>
</dbReference>
<dbReference type="GO" id="GO:0032259">
    <property type="term" value="P:methylation"/>
    <property type="evidence" value="ECO:0007669"/>
    <property type="project" value="UniProtKB-KW"/>
</dbReference>
<dbReference type="Pfam" id="PF05050">
    <property type="entry name" value="Methyltransf_21"/>
    <property type="match status" value="1"/>
</dbReference>
<name>A0A0S4J5A8_BODSA</name>
<evidence type="ECO:0000313" key="3">
    <source>
        <dbReference type="Proteomes" id="UP000051952"/>
    </source>
</evidence>
<keyword evidence="3" id="KW-1185">Reference proteome</keyword>
<dbReference type="GO" id="GO:0008168">
    <property type="term" value="F:methyltransferase activity"/>
    <property type="evidence" value="ECO:0007669"/>
    <property type="project" value="UniProtKB-KW"/>
</dbReference>
<proteinExistence type="predicted"/>
<dbReference type="VEuPathDB" id="TriTrypDB:BSAL_93860"/>
<dbReference type="InterPro" id="IPR006342">
    <property type="entry name" value="FkbM_mtfrase"/>
</dbReference>
<dbReference type="AlphaFoldDB" id="A0A0S4J5A8"/>